<evidence type="ECO:0000256" key="5">
    <source>
        <dbReference type="ARBA" id="ARBA00023136"/>
    </source>
</evidence>
<dbReference type="InterPro" id="IPR050638">
    <property type="entry name" value="AA-Vitamin_Transporters"/>
</dbReference>
<feature type="transmembrane region" description="Helical" evidence="6">
    <location>
        <begin position="112"/>
        <end position="132"/>
    </location>
</feature>
<feature type="transmembrane region" description="Helical" evidence="6">
    <location>
        <begin position="227"/>
        <end position="250"/>
    </location>
</feature>
<protein>
    <recommendedName>
        <fullName evidence="7">EamA domain-containing protein</fullName>
    </recommendedName>
</protein>
<evidence type="ECO:0000256" key="3">
    <source>
        <dbReference type="ARBA" id="ARBA00022692"/>
    </source>
</evidence>
<dbReference type="InterPro" id="IPR000620">
    <property type="entry name" value="EamA_dom"/>
</dbReference>
<feature type="transmembrane region" description="Helical" evidence="6">
    <location>
        <begin position="198"/>
        <end position="221"/>
    </location>
</feature>
<proteinExistence type="predicted"/>
<evidence type="ECO:0000256" key="1">
    <source>
        <dbReference type="ARBA" id="ARBA00004651"/>
    </source>
</evidence>
<feature type="transmembrane region" description="Helical" evidence="6">
    <location>
        <begin position="52"/>
        <end position="71"/>
    </location>
</feature>
<keyword evidence="2" id="KW-1003">Cell membrane</keyword>
<dbReference type="PANTHER" id="PTHR32322:SF18">
    <property type="entry name" value="S-ADENOSYLMETHIONINE_S-ADENOSYLHOMOCYSTEINE TRANSPORTER"/>
    <property type="match status" value="1"/>
</dbReference>
<feature type="transmembrane region" description="Helical" evidence="6">
    <location>
        <begin position="21"/>
        <end position="46"/>
    </location>
</feature>
<evidence type="ECO:0000313" key="9">
    <source>
        <dbReference type="Proteomes" id="UP001319827"/>
    </source>
</evidence>
<evidence type="ECO:0000256" key="2">
    <source>
        <dbReference type="ARBA" id="ARBA00022475"/>
    </source>
</evidence>
<evidence type="ECO:0000259" key="7">
    <source>
        <dbReference type="Pfam" id="PF00892"/>
    </source>
</evidence>
<evidence type="ECO:0000256" key="6">
    <source>
        <dbReference type="SAM" id="Phobius"/>
    </source>
</evidence>
<keyword evidence="9" id="KW-1185">Reference proteome</keyword>
<gene>
    <name evidence="8" type="ORF">DESUT3_09500</name>
</gene>
<feature type="transmembrane region" description="Helical" evidence="6">
    <location>
        <begin position="83"/>
        <end position="100"/>
    </location>
</feature>
<dbReference type="PANTHER" id="PTHR32322">
    <property type="entry name" value="INNER MEMBRANE TRANSPORTER"/>
    <property type="match status" value="1"/>
</dbReference>
<name>A0ABN6DXJ0_9BACT</name>
<dbReference type="Proteomes" id="UP001319827">
    <property type="component" value="Chromosome"/>
</dbReference>
<dbReference type="InterPro" id="IPR037185">
    <property type="entry name" value="EmrE-like"/>
</dbReference>
<dbReference type="EMBL" id="AP024355">
    <property type="protein sequence ID" value="BCR03881.1"/>
    <property type="molecule type" value="Genomic_DNA"/>
</dbReference>
<feature type="transmembrane region" description="Helical" evidence="6">
    <location>
        <begin position="262"/>
        <end position="281"/>
    </location>
</feature>
<reference evidence="8 9" key="2">
    <citation type="journal article" date="2021" name="Int. J. Syst. Evol. Microbiol.">
        <title>Isolation and Polyphasic Characterization of Desulfuromonas versatilis sp. Nov., an Electrogenic Bacteria Capable of Versatile Metabolism Isolated from a Graphene Oxide-Reducing Enrichment Culture.</title>
        <authorList>
            <person name="Xie L."/>
            <person name="Yoshida N."/>
            <person name="Ishii S."/>
            <person name="Meng L."/>
        </authorList>
    </citation>
    <scope>NUCLEOTIDE SEQUENCE [LARGE SCALE GENOMIC DNA]</scope>
    <source>
        <strain evidence="8 9">NIT-T3</strain>
    </source>
</reference>
<keyword evidence="5 6" id="KW-0472">Membrane</keyword>
<feature type="transmembrane region" description="Helical" evidence="6">
    <location>
        <begin position="287"/>
        <end position="303"/>
    </location>
</feature>
<reference evidence="8 9" key="1">
    <citation type="journal article" date="2016" name="C (Basel)">
        <title>Selective Growth of and Electricity Production by Marine Exoelectrogenic Bacteria in Self-Aggregated Hydrogel of Microbially Reduced Graphene Oxide.</title>
        <authorList>
            <person name="Yoshida N."/>
            <person name="Goto Y."/>
            <person name="Miyata Y."/>
        </authorList>
    </citation>
    <scope>NUCLEOTIDE SEQUENCE [LARGE SCALE GENOMIC DNA]</scope>
    <source>
        <strain evidence="8 9">NIT-T3</strain>
    </source>
</reference>
<accession>A0ABN6DXJ0</accession>
<feature type="domain" description="EamA" evidence="7">
    <location>
        <begin position="26"/>
        <end position="155"/>
    </location>
</feature>
<evidence type="ECO:0000256" key="4">
    <source>
        <dbReference type="ARBA" id="ARBA00022989"/>
    </source>
</evidence>
<dbReference type="Pfam" id="PF00892">
    <property type="entry name" value="EamA"/>
    <property type="match status" value="2"/>
</dbReference>
<keyword evidence="3 6" id="KW-0812">Transmembrane</keyword>
<dbReference type="SUPFAM" id="SSF103481">
    <property type="entry name" value="Multidrug resistance efflux transporter EmrE"/>
    <property type="match status" value="2"/>
</dbReference>
<organism evidence="8 9">
    <name type="scientific">Desulfuromonas versatilis</name>
    <dbReference type="NCBI Taxonomy" id="2802975"/>
    <lineage>
        <taxon>Bacteria</taxon>
        <taxon>Pseudomonadati</taxon>
        <taxon>Thermodesulfobacteriota</taxon>
        <taxon>Desulfuromonadia</taxon>
        <taxon>Desulfuromonadales</taxon>
        <taxon>Desulfuromonadaceae</taxon>
        <taxon>Desulfuromonas</taxon>
    </lineage>
</organism>
<evidence type="ECO:0000313" key="8">
    <source>
        <dbReference type="EMBL" id="BCR03881.1"/>
    </source>
</evidence>
<feature type="domain" description="EamA" evidence="7">
    <location>
        <begin position="169"/>
        <end position="302"/>
    </location>
</feature>
<feature type="transmembrane region" description="Helical" evidence="6">
    <location>
        <begin position="168"/>
        <end position="186"/>
    </location>
</feature>
<sequence length="315" mass="34351">MHKPDSAKLYGGFAVRKLHSDWLPVASLIFAMLLWASSFVALKLAFQSYHPMVVIFGRMLVASLCFLVLIPSFRKIRFRRPDFKFLLIMAVCEPCLYFIFEAKALTNTTASQAGMITAMLPLLVAVVAWAALKEKVTRQTLSGFTLAIVGACWLSLGGESSDYAPNPLLGNFYEFLAMVCAAGYTVTLKHLSANYPPLFLTAIQAFIGSLFFFPFLLLPAVPLPTAFVPGAVVAIIYLGVFITLGAYACYNFALSRVPASQAAGYTNLIPVFSVTLGMLMLGETLTFSQLLACGLVFGGVLLSQGRRRRRRPAVA</sequence>
<keyword evidence="4 6" id="KW-1133">Transmembrane helix</keyword>
<comment type="subcellular location">
    <subcellularLocation>
        <location evidence="1">Cell membrane</location>
        <topology evidence="1">Multi-pass membrane protein</topology>
    </subcellularLocation>
</comment>
<feature type="transmembrane region" description="Helical" evidence="6">
    <location>
        <begin position="139"/>
        <end position="156"/>
    </location>
</feature>